<gene>
    <name evidence="2" type="ORF">BACCOPRO_03226</name>
</gene>
<dbReference type="AlphaFoldDB" id="S0FBP1"/>
<sequence>MKIGILTFHCAINYGAVLQAYALKEFLKKMGHDVYVIDYKPYYLIKPYRIFLFSYNCNLSIKQLIKNWFYACLVVPIRWKRYRAFNSFVKKRLNLYDLNLSDNRNDFDTFVFGSDQIWNTRLTNGVDKVFWGDCVAVKGKKLIAYAASAGYEQNLKTENILSFKSVLDSFSAVSVRESFLQTFFKKQFYTDVPVVLDPVLLIGKSIFEQLAATVDCRYPYLLLFQFENDKSVSEYATQLAEKMNLKLVEITSSTNAVKNKKLKQTLSPEKFLGYIKNATYIVTTSFHGTALSILFEKNFNTISCGKHMNERALSLLTFLGIRERLCSIDSDEILNVTIDYTLVNDRLQKIRNESESFLRMALDKD</sequence>
<dbReference type="Pfam" id="PF04230">
    <property type="entry name" value="PS_pyruv_trans"/>
    <property type="match status" value="1"/>
</dbReference>
<evidence type="ECO:0000313" key="3">
    <source>
        <dbReference type="Proteomes" id="UP000014073"/>
    </source>
</evidence>
<dbReference type="GeneID" id="78403524"/>
<dbReference type="eggNOG" id="COG2327">
    <property type="taxonomic scope" value="Bacteria"/>
</dbReference>
<accession>S0FBP1</accession>
<reference evidence="2 3" key="1">
    <citation type="submission" date="2008-12" db="EMBL/GenBank/DDBJ databases">
        <authorList>
            <person name="Fulton L."/>
            <person name="Clifton S."/>
            <person name="Fulton B."/>
            <person name="Xu J."/>
            <person name="Minx P."/>
            <person name="Pepin K.H."/>
            <person name="Johnson M."/>
            <person name="Bhonagiri V."/>
            <person name="Nash W.E."/>
            <person name="Mardis E.R."/>
            <person name="Wilson R.K."/>
        </authorList>
    </citation>
    <scope>NUCLEOTIDE SEQUENCE [LARGE SCALE GENOMIC DNA]</scope>
    <source>
        <strain evidence="2 3">DSM 18228</strain>
    </source>
</reference>
<dbReference type="OrthoDB" id="9799278at2"/>
<name>S0FBP1_9BACT</name>
<feature type="domain" description="Polysaccharide pyruvyl transferase" evidence="1">
    <location>
        <begin position="13"/>
        <end position="303"/>
    </location>
</feature>
<organism evidence="2 3">
    <name type="scientific">Phocaeicola coprophilus DSM 18228 = JCM 13818</name>
    <dbReference type="NCBI Taxonomy" id="547042"/>
    <lineage>
        <taxon>Bacteria</taxon>
        <taxon>Pseudomonadati</taxon>
        <taxon>Bacteroidota</taxon>
        <taxon>Bacteroidia</taxon>
        <taxon>Bacteroidales</taxon>
        <taxon>Bacteroidaceae</taxon>
        <taxon>Phocaeicola</taxon>
    </lineage>
</organism>
<dbReference type="EMBL" id="ACBW01000204">
    <property type="protein sequence ID" value="EEF77704.1"/>
    <property type="molecule type" value="Genomic_DNA"/>
</dbReference>
<dbReference type="RefSeq" id="WP_008144645.1">
    <property type="nucleotide sequence ID" value="NZ_EQ973647.1"/>
</dbReference>
<comment type="caution">
    <text evidence="2">The sequence shown here is derived from an EMBL/GenBank/DDBJ whole genome shotgun (WGS) entry which is preliminary data.</text>
</comment>
<protein>
    <recommendedName>
        <fullName evidence="1">Polysaccharide pyruvyl transferase domain-containing protein</fullName>
    </recommendedName>
</protein>
<proteinExistence type="predicted"/>
<keyword evidence="3" id="KW-1185">Reference proteome</keyword>
<dbReference type="HOGENOM" id="CLU_025617_1_0_10"/>
<evidence type="ECO:0000259" key="1">
    <source>
        <dbReference type="Pfam" id="PF04230"/>
    </source>
</evidence>
<dbReference type="STRING" id="547042.BACCOPRO_03226"/>
<evidence type="ECO:0000313" key="2">
    <source>
        <dbReference type="EMBL" id="EEF77704.1"/>
    </source>
</evidence>
<dbReference type="InterPro" id="IPR007345">
    <property type="entry name" value="Polysacch_pyruvyl_Trfase"/>
</dbReference>
<dbReference type="Proteomes" id="UP000014073">
    <property type="component" value="Unassembled WGS sequence"/>
</dbReference>